<reference evidence="1 2" key="1">
    <citation type="journal article" date="2003" name="Proc. Natl. Acad. Sci. U.S.A.">
        <title>Complete genome sequence of the marine planctomycete Pirellula sp. strain 1.</title>
        <authorList>
            <person name="Gloeckner F.O."/>
            <person name="Kube M."/>
            <person name="Bauer M."/>
            <person name="Teeling H."/>
            <person name="Lombardot T."/>
            <person name="Ludwig W."/>
            <person name="Gade D."/>
            <person name="Beck A."/>
            <person name="Borzym K."/>
            <person name="Heitmann K."/>
            <person name="Rabus R."/>
            <person name="Schlesner H."/>
            <person name="Amann R."/>
            <person name="Reinhardt R."/>
        </authorList>
    </citation>
    <scope>NUCLEOTIDE SEQUENCE [LARGE SCALE GENOMIC DNA]</scope>
    <source>
        <strain evidence="2">DSM 10527 / NCIMB 13988 / SH1</strain>
    </source>
</reference>
<evidence type="ECO:0000313" key="1">
    <source>
        <dbReference type="EMBL" id="CAD78696.1"/>
    </source>
</evidence>
<dbReference type="STRING" id="243090.RB8534"/>
<dbReference type="Proteomes" id="UP000001025">
    <property type="component" value="Chromosome"/>
</dbReference>
<accession>Q7UFI6</accession>
<dbReference type="AlphaFoldDB" id="Q7UFI6"/>
<dbReference type="KEGG" id="rba:RB8534"/>
<keyword evidence="2" id="KW-1185">Reference proteome</keyword>
<dbReference type="EnsemblBacteria" id="CAD78696">
    <property type="protein sequence ID" value="CAD78696"/>
    <property type="gene ID" value="RB8534"/>
</dbReference>
<organism evidence="1 2">
    <name type="scientific">Rhodopirellula baltica (strain DSM 10527 / NCIMB 13988 / SH1)</name>
    <dbReference type="NCBI Taxonomy" id="243090"/>
    <lineage>
        <taxon>Bacteria</taxon>
        <taxon>Pseudomonadati</taxon>
        <taxon>Planctomycetota</taxon>
        <taxon>Planctomycetia</taxon>
        <taxon>Pirellulales</taxon>
        <taxon>Pirellulaceae</taxon>
        <taxon>Rhodopirellula</taxon>
    </lineage>
</organism>
<gene>
    <name evidence="1" type="ordered locus">RB8534</name>
</gene>
<sequence>MDQPSSTVCVRGGTCLKRSHERREPVRRWIAAWRLSAARRNN</sequence>
<evidence type="ECO:0000313" key="2">
    <source>
        <dbReference type="Proteomes" id="UP000001025"/>
    </source>
</evidence>
<dbReference type="InParanoid" id="Q7UFI6"/>
<dbReference type="EMBL" id="BX294147">
    <property type="protein sequence ID" value="CAD78696.1"/>
    <property type="molecule type" value="Genomic_DNA"/>
</dbReference>
<name>Q7UFI6_RHOBA</name>
<protein>
    <submittedName>
        <fullName evidence="1">Uncharacterized protein</fullName>
    </submittedName>
</protein>
<proteinExistence type="predicted"/>
<dbReference type="HOGENOM" id="CLU_3256986_0_0_0"/>